<dbReference type="AlphaFoldDB" id="A0A4D6LAZ4"/>
<feature type="region of interest" description="Disordered" evidence="1">
    <location>
        <begin position="142"/>
        <end position="162"/>
    </location>
</feature>
<proteinExistence type="predicted"/>
<sequence>MSIRKKIRTGPPSPTLVPFLRRHSGAPDPSCFGASSSATAPQTHPAHGATPDPTTHQTSSRPPPSHTAPSTSSAHPSASRPYPDLRPWFCSQTPPPPTASEPPSPPPHKSSLSPLSLPPRTPRDQLGLKILRALERVEEFHRRGNRSGDHSVEGETAARIRG</sequence>
<reference evidence="2 3" key="1">
    <citation type="submission" date="2019-04" db="EMBL/GenBank/DDBJ databases">
        <title>An improved genome assembly and genetic linkage map for asparagus bean, Vigna unguiculata ssp. sesquipedialis.</title>
        <authorList>
            <person name="Xia Q."/>
            <person name="Zhang R."/>
            <person name="Dong Y."/>
        </authorList>
    </citation>
    <scope>NUCLEOTIDE SEQUENCE [LARGE SCALE GENOMIC DNA]</scope>
    <source>
        <tissue evidence="2">Leaf</tissue>
    </source>
</reference>
<dbReference type="Proteomes" id="UP000501690">
    <property type="component" value="Linkage Group LG3"/>
</dbReference>
<gene>
    <name evidence="2" type="ORF">DEO72_LG3g219</name>
</gene>
<accession>A0A4D6LAZ4</accession>
<feature type="compositionally biased region" description="Low complexity" evidence="1">
    <location>
        <begin position="67"/>
        <end position="81"/>
    </location>
</feature>
<feature type="compositionally biased region" description="Pro residues" evidence="1">
    <location>
        <begin position="93"/>
        <end position="108"/>
    </location>
</feature>
<evidence type="ECO:0000313" key="2">
    <source>
        <dbReference type="EMBL" id="QCD85699.1"/>
    </source>
</evidence>
<evidence type="ECO:0000256" key="1">
    <source>
        <dbReference type="SAM" id="MobiDB-lite"/>
    </source>
</evidence>
<feature type="region of interest" description="Disordered" evidence="1">
    <location>
        <begin position="1"/>
        <end position="127"/>
    </location>
</feature>
<keyword evidence="3" id="KW-1185">Reference proteome</keyword>
<feature type="compositionally biased region" description="Polar residues" evidence="1">
    <location>
        <begin position="33"/>
        <end position="42"/>
    </location>
</feature>
<name>A0A4D6LAZ4_VIGUN</name>
<evidence type="ECO:0000313" key="3">
    <source>
        <dbReference type="Proteomes" id="UP000501690"/>
    </source>
</evidence>
<dbReference type="EMBL" id="CP039347">
    <property type="protein sequence ID" value="QCD85699.1"/>
    <property type="molecule type" value="Genomic_DNA"/>
</dbReference>
<protein>
    <submittedName>
        <fullName evidence="2">Uncharacterized protein</fullName>
    </submittedName>
</protein>
<organism evidence="2 3">
    <name type="scientific">Vigna unguiculata</name>
    <name type="common">Cowpea</name>
    <dbReference type="NCBI Taxonomy" id="3917"/>
    <lineage>
        <taxon>Eukaryota</taxon>
        <taxon>Viridiplantae</taxon>
        <taxon>Streptophyta</taxon>
        <taxon>Embryophyta</taxon>
        <taxon>Tracheophyta</taxon>
        <taxon>Spermatophyta</taxon>
        <taxon>Magnoliopsida</taxon>
        <taxon>eudicotyledons</taxon>
        <taxon>Gunneridae</taxon>
        <taxon>Pentapetalae</taxon>
        <taxon>rosids</taxon>
        <taxon>fabids</taxon>
        <taxon>Fabales</taxon>
        <taxon>Fabaceae</taxon>
        <taxon>Papilionoideae</taxon>
        <taxon>50 kb inversion clade</taxon>
        <taxon>NPAAA clade</taxon>
        <taxon>indigoferoid/millettioid clade</taxon>
        <taxon>Phaseoleae</taxon>
        <taxon>Vigna</taxon>
    </lineage>
</organism>